<dbReference type="InterPro" id="IPR004358">
    <property type="entry name" value="Sig_transdc_His_kin-like_C"/>
</dbReference>
<keyword evidence="7" id="KW-0547">Nucleotide-binding</keyword>
<evidence type="ECO:0000256" key="11">
    <source>
        <dbReference type="ARBA" id="ARBA00023136"/>
    </source>
</evidence>
<dbReference type="GO" id="GO:0005886">
    <property type="term" value="C:plasma membrane"/>
    <property type="evidence" value="ECO:0007669"/>
    <property type="project" value="UniProtKB-SubCell"/>
</dbReference>
<dbReference type="EC" id="2.7.13.3" evidence="4"/>
<evidence type="ECO:0000256" key="14">
    <source>
        <dbReference type="SAM" id="Phobius"/>
    </source>
</evidence>
<evidence type="ECO:0000256" key="7">
    <source>
        <dbReference type="ARBA" id="ARBA00022741"/>
    </source>
</evidence>
<feature type="transmembrane region" description="Helical" evidence="14">
    <location>
        <begin position="297"/>
        <end position="315"/>
    </location>
</feature>
<comment type="similarity">
    <text evidence="3">In the N-terminal section; belongs to the phytochrome family.</text>
</comment>
<dbReference type="InterPro" id="IPR005467">
    <property type="entry name" value="His_kinase_dom"/>
</dbReference>
<name>A0A4Y6URY4_SACBS</name>
<dbReference type="Gene3D" id="3.30.565.10">
    <property type="entry name" value="Histidine kinase-like ATPase, C-terminal domain"/>
    <property type="match status" value="2"/>
</dbReference>
<evidence type="ECO:0000256" key="12">
    <source>
        <dbReference type="ARBA" id="ARBA00074306"/>
    </source>
</evidence>
<dbReference type="Proteomes" id="UP000316968">
    <property type="component" value="Chromosome"/>
</dbReference>
<dbReference type="EMBL" id="CP041217">
    <property type="protein sequence ID" value="QDH20389.1"/>
    <property type="molecule type" value="Genomic_DNA"/>
</dbReference>
<feature type="transmembrane region" description="Helical" evidence="14">
    <location>
        <begin position="410"/>
        <end position="429"/>
    </location>
</feature>
<dbReference type="Gene3D" id="3.40.50.2300">
    <property type="match status" value="1"/>
</dbReference>
<sequence length="1122" mass="124283">MKLPTRVSFSGKGRNSSGGNIMKKRILTRSGIALLVLFFLILAGLMVSRSSSGPNPQGEPLSVPGETEFAADGIALDGAWAFYWNQLLEPADFANGRTGPARYIDVPRSWTGYEIDGQKLGSSGFATYRLVVDIPDKDVELGLITTGITSAHRMWINGKLVEESGTVGRTRAEASPYMVPALTRIEAGQSQADIIIQVSNYTQRKAGLFGSLTLGEYDRLEQQMKNKLVTESMVIGCMLIMGLYHVLLYALLRKNRESLYFGLVCLVLAMKNSGHSQYVLAELIPGLSDNVLLKLEYLGFVGSAPLCVLFCYSIFPNQMSKRMRNALWIPGLLCTLFILFTPAQVYTDLASVMQAYAILVGFAVIWYVIRAALKKLPGARWMLAGGLVFFMTVLNDILTSNGVIHTGLYFSYGILFLIVCLSVIVATKFSNAIQTNERLSARLLDLDRVKDEFLANTSHELRTPLNGIIGLTQSMLHSMGDRLDDSQRLHLDMIVSSGQRMSFLINDILDYALLKNKDVQLNRTPINLHQLVQVVLTVVKPLITGRNLILHNRIDPHFPTVYADENRMQQILFNLVGNAIKYTPSGHIVIRVQSVQGEVEIQVEDTGIGIPEHKFAMIFKPFEKLDSIDNTGTGLGLKITKQLVELHGGEIRVQSKVDEGSRFSFTIGQRRNKAPSVFAGRWADDFVPESAEVQASVAPAAAAAGDDSDEQPYRVLIVDDEPVNLQVVIQQLAPLNCVFEVASSGAEVLERMNELTDIDLVITDMMMVGMSGYELCGWIRERYSLIDLPILIMTASSRDDTIAACFAAGANDYISKPIGRNELVSRVRTLLLLKRSAQELSLNGRQLAELNGQLSELNTNLEHRIQGRTLELEEKNEALSRLELSRRRLLSDISHELRTPMTAIQGYVEAIVSGLVEHEADRKTYLEMVLVKALGLNRLIHDLFELSRLESGKSDMVFMMTSLGEWIDTIQGKFKLDIVQANLNYEFESTVTAAKLGHYQVVIDTDRITQVLTNLVFNAIRHTEAGGTITLRCSIEEWEGESPGQLTVCVEDTGEGIGEESLPFVFDRFFRERHGRHTVQSSGIGLAIAKGIVQHHSGTISVESTVGQGSSFVFTLPLYVLD</sequence>
<dbReference type="PANTHER" id="PTHR43047:SF72">
    <property type="entry name" value="OSMOSENSING HISTIDINE PROTEIN KINASE SLN1"/>
    <property type="match status" value="1"/>
</dbReference>
<dbReference type="SUPFAM" id="SSF52172">
    <property type="entry name" value="CheY-like"/>
    <property type="match status" value="1"/>
</dbReference>
<dbReference type="SUPFAM" id="SSF49785">
    <property type="entry name" value="Galactose-binding domain-like"/>
    <property type="match status" value="1"/>
</dbReference>
<evidence type="ECO:0000256" key="13">
    <source>
        <dbReference type="PROSITE-ProRule" id="PRU00169"/>
    </source>
</evidence>
<dbReference type="GO" id="GO:0000155">
    <property type="term" value="F:phosphorelay sensor kinase activity"/>
    <property type="evidence" value="ECO:0007669"/>
    <property type="project" value="InterPro"/>
</dbReference>
<feature type="transmembrane region" description="Helical" evidence="14">
    <location>
        <begin position="327"/>
        <end position="346"/>
    </location>
</feature>
<evidence type="ECO:0000256" key="2">
    <source>
        <dbReference type="ARBA" id="ARBA00004651"/>
    </source>
</evidence>
<evidence type="ECO:0000256" key="3">
    <source>
        <dbReference type="ARBA" id="ARBA00006402"/>
    </source>
</evidence>
<protein>
    <recommendedName>
        <fullName evidence="12">Circadian input-output histidine kinase CikA</fullName>
        <ecNumber evidence="4">2.7.13.3</ecNumber>
    </recommendedName>
</protein>
<dbReference type="Pfam" id="PF07695">
    <property type="entry name" value="7TMR-DISM_7TM"/>
    <property type="match status" value="1"/>
</dbReference>
<dbReference type="InterPro" id="IPR011623">
    <property type="entry name" value="7TMR_DISM_rcpt_extracell_dom1"/>
</dbReference>
<comment type="catalytic activity">
    <reaction evidence="1">
        <text>ATP + protein L-histidine = ADP + protein N-phospho-L-histidine.</text>
        <dbReference type="EC" id="2.7.13.3"/>
    </reaction>
</comment>
<dbReference type="PANTHER" id="PTHR43047">
    <property type="entry name" value="TWO-COMPONENT HISTIDINE PROTEIN KINASE"/>
    <property type="match status" value="1"/>
</dbReference>
<dbReference type="CDD" id="cd16922">
    <property type="entry name" value="HATPase_EvgS-ArcB-TorS-like"/>
    <property type="match status" value="1"/>
</dbReference>
<evidence type="ECO:0000256" key="6">
    <source>
        <dbReference type="ARBA" id="ARBA00022679"/>
    </source>
</evidence>
<keyword evidence="9" id="KW-0067">ATP-binding</keyword>
<dbReference type="Pfam" id="PF02518">
    <property type="entry name" value="HATPase_c"/>
    <property type="match status" value="2"/>
</dbReference>
<dbReference type="CDD" id="cd17546">
    <property type="entry name" value="REC_hyHK_CKI1_RcsC-like"/>
    <property type="match status" value="1"/>
</dbReference>
<gene>
    <name evidence="17" type="ORF">FFV09_05670</name>
</gene>
<dbReference type="OrthoDB" id="9809348at2"/>
<feature type="transmembrane region" description="Helical" evidence="14">
    <location>
        <begin position="352"/>
        <end position="369"/>
    </location>
</feature>
<dbReference type="Pfam" id="PF00512">
    <property type="entry name" value="HisKA"/>
    <property type="match status" value="2"/>
</dbReference>
<dbReference type="FunFam" id="3.30.565.10:FF:000006">
    <property type="entry name" value="Sensor histidine kinase WalK"/>
    <property type="match status" value="1"/>
</dbReference>
<evidence type="ECO:0000256" key="8">
    <source>
        <dbReference type="ARBA" id="ARBA00022777"/>
    </source>
</evidence>
<comment type="subcellular location">
    <subcellularLocation>
        <location evidence="2">Cell membrane</location>
        <topology evidence="2">Multi-pass membrane protein</topology>
    </subcellularLocation>
</comment>
<evidence type="ECO:0000259" key="15">
    <source>
        <dbReference type="PROSITE" id="PS50109"/>
    </source>
</evidence>
<dbReference type="SMART" id="SM00387">
    <property type="entry name" value="HATPase_c"/>
    <property type="match status" value="2"/>
</dbReference>
<keyword evidence="14" id="KW-0812">Transmembrane</keyword>
<dbReference type="KEGG" id="saca:FFV09_05670"/>
<keyword evidence="11 14" id="KW-0472">Membrane</keyword>
<dbReference type="InterPro" id="IPR003594">
    <property type="entry name" value="HATPase_dom"/>
</dbReference>
<evidence type="ECO:0000256" key="4">
    <source>
        <dbReference type="ARBA" id="ARBA00012438"/>
    </source>
</evidence>
<evidence type="ECO:0000256" key="5">
    <source>
        <dbReference type="ARBA" id="ARBA00022553"/>
    </source>
</evidence>
<dbReference type="SUPFAM" id="SSF55874">
    <property type="entry name" value="ATPase domain of HSP90 chaperone/DNA topoisomerase II/histidine kinase"/>
    <property type="match status" value="2"/>
</dbReference>
<dbReference type="InterPro" id="IPR001789">
    <property type="entry name" value="Sig_transdc_resp-reg_receiver"/>
</dbReference>
<proteinExistence type="inferred from homology"/>
<dbReference type="InterPro" id="IPR036097">
    <property type="entry name" value="HisK_dim/P_sf"/>
</dbReference>
<dbReference type="AlphaFoldDB" id="A0A4Y6URY4"/>
<dbReference type="GO" id="GO:0005524">
    <property type="term" value="F:ATP binding"/>
    <property type="evidence" value="ECO:0007669"/>
    <property type="project" value="UniProtKB-KW"/>
</dbReference>
<dbReference type="CDD" id="cd00082">
    <property type="entry name" value="HisKA"/>
    <property type="match status" value="2"/>
</dbReference>
<dbReference type="Gene3D" id="1.10.287.130">
    <property type="match status" value="2"/>
</dbReference>
<dbReference type="InterPro" id="IPR003661">
    <property type="entry name" value="HisK_dim/P_dom"/>
</dbReference>
<keyword evidence="14" id="KW-1133">Transmembrane helix</keyword>
<dbReference type="InterPro" id="IPR036890">
    <property type="entry name" value="HATPase_C_sf"/>
</dbReference>
<evidence type="ECO:0000313" key="17">
    <source>
        <dbReference type="EMBL" id="QDH20389.1"/>
    </source>
</evidence>
<keyword evidence="8" id="KW-0418">Kinase</keyword>
<evidence type="ECO:0000256" key="10">
    <source>
        <dbReference type="ARBA" id="ARBA00023012"/>
    </source>
</evidence>
<organism evidence="17 18">
    <name type="scientific">Saccharibacillus brassicae</name>
    <dbReference type="NCBI Taxonomy" id="2583377"/>
    <lineage>
        <taxon>Bacteria</taxon>
        <taxon>Bacillati</taxon>
        <taxon>Bacillota</taxon>
        <taxon>Bacilli</taxon>
        <taxon>Bacillales</taxon>
        <taxon>Paenibacillaceae</taxon>
        <taxon>Saccharibacillus</taxon>
    </lineage>
</organism>
<dbReference type="Pfam" id="PF00072">
    <property type="entry name" value="Response_reg"/>
    <property type="match status" value="1"/>
</dbReference>
<dbReference type="InterPro" id="IPR011006">
    <property type="entry name" value="CheY-like_superfamily"/>
</dbReference>
<evidence type="ECO:0000256" key="9">
    <source>
        <dbReference type="ARBA" id="ARBA00022840"/>
    </source>
</evidence>
<dbReference type="SMART" id="SM00448">
    <property type="entry name" value="REC"/>
    <property type="match status" value="1"/>
</dbReference>
<dbReference type="FunFam" id="1.10.287.130:FF:000001">
    <property type="entry name" value="Two-component sensor histidine kinase"/>
    <property type="match status" value="1"/>
</dbReference>
<dbReference type="FunFam" id="3.30.565.10:FF:000010">
    <property type="entry name" value="Sensor histidine kinase RcsC"/>
    <property type="match status" value="1"/>
</dbReference>
<evidence type="ECO:0000313" key="18">
    <source>
        <dbReference type="Proteomes" id="UP000316968"/>
    </source>
</evidence>
<dbReference type="Gene3D" id="2.60.120.260">
    <property type="entry name" value="Galactose-binding domain-like"/>
    <property type="match status" value="1"/>
</dbReference>
<accession>A0A4Y6URY4</accession>
<feature type="modified residue" description="4-aspartylphosphate" evidence="13">
    <location>
        <position position="764"/>
    </location>
</feature>
<feature type="domain" description="Response regulatory" evidence="16">
    <location>
        <begin position="714"/>
        <end position="831"/>
    </location>
</feature>
<dbReference type="GO" id="GO:0009927">
    <property type="term" value="F:histidine phosphotransfer kinase activity"/>
    <property type="evidence" value="ECO:0007669"/>
    <property type="project" value="TreeGrafter"/>
</dbReference>
<evidence type="ECO:0000259" key="16">
    <source>
        <dbReference type="PROSITE" id="PS50110"/>
    </source>
</evidence>
<dbReference type="PRINTS" id="PR00344">
    <property type="entry name" value="BCTRLSENSOR"/>
</dbReference>
<dbReference type="PROSITE" id="PS50109">
    <property type="entry name" value="HIS_KIN"/>
    <property type="match status" value="2"/>
</dbReference>
<feature type="transmembrane region" description="Helical" evidence="14">
    <location>
        <begin position="381"/>
        <end position="398"/>
    </location>
</feature>
<dbReference type="PROSITE" id="PS50110">
    <property type="entry name" value="RESPONSE_REGULATORY"/>
    <property type="match status" value="1"/>
</dbReference>
<dbReference type="InterPro" id="IPR008979">
    <property type="entry name" value="Galactose-bd-like_sf"/>
</dbReference>
<keyword evidence="6" id="KW-0808">Transferase</keyword>
<feature type="transmembrane region" description="Helical" evidence="14">
    <location>
        <begin position="233"/>
        <end position="252"/>
    </location>
</feature>
<keyword evidence="10" id="KW-0902">Two-component regulatory system</keyword>
<feature type="domain" description="Histidine kinase" evidence="15">
    <location>
        <begin position="456"/>
        <end position="671"/>
    </location>
</feature>
<dbReference type="SUPFAM" id="SSF47384">
    <property type="entry name" value="Homodimeric domain of signal transducing histidine kinase"/>
    <property type="match status" value="2"/>
</dbReference>
<reference evidence="17 18" key="1">
    <citation type="submission" date="2019-06" db="EMBL/GenBank/DDBJ databases">
        <title>Saccharibacillus brassicae sp. nov., an endophytic bacterium isolated from Chinese cabbage seeds (Brassica pekinensis).</title>
        <authorList>
            <person name="Jiang L."/>
            <person name="Lee J."/>
            <person name="Kim S.W."/>
        </authorList>
    </citation>
    <scope>NUCLEOTIDE SEQUENCE [LARGE SCALE GENOMIC DNA]</scope>
    <source>
        <strain evidence="18">KCTC 43072 / ATSA2</strain>
    </source>
</reference>
<feature type="transmembrane region" description="Helical" evidence="14">
    <location>
        <begin position="259"/>
        <end position="277"/>
    </location>
</feature>
<evidence type="ECO:0000256" key="1">
    <source>
        <dbReference type="ARBA" id="ARBA00000085"/>
    </source>
</evidence>
<keyword evidence="18" id="KW-1185">Reference proteome</keyword>
<feature type="domain" description="Histidine kinase" evidence="15">
    <location>
        <begin position="892"/>
        <end position="1120"/>
    </location>
</feature>
<keyword evidence="5 13" id="KW-0597">Phosphoprotein</keyword>
<dbReference type="SMART" id="SM00388">
    <property type="entry name" value="HisKA"/>
    <property type="match status" value="2"/>
</dbReference>